<sequence length="105" mass="11562">MPAPPPGDIHVVTEEIRKDAELWDAEAAEMGKIGPRAEDLRLNRVEAGVFQVVFDAYGQMIDQVIARSAEGQQRMTEIGATLRAVANKYEADEAARVQQLKKAGR</sequence>
<organism evidence="1 2">
    <name type="scientific">Amycolatopsis minnesotensis</name>
    <dbReference type="NCBI Taxonomy" id="337894"/>
    <lineage>
        <taxon>Bacteria</taxon>
        <taxon>Bacillati</taxon>
        <taxon>Actinomycetota</taxon>
        <taxon>Actinomycetes</taxon>
        <taxon>Pseudonocardiales</taxon>
        <taxon>Pseudonocardiaceae</taxon>
        <taxon>Amycolatopsis</taxon>
    </lineage>
</organism>
<keyword evidence="2" id="KW-1185">Reference proteome</keyword>
<accession>A0ABN2R297</accession>
<evidence type="ECO:0008006" key="3">
    <source>
        <dbReference type="Google" id="ProtNLM"/>
    </source>
</evidence>
<comment type="caution">
    <text evidence="1">The sequence shown here is derived from an EMBL/GenBank/DDBJ whole genome shotgun (WGS) entry which is preliminary data.</text>
</comment>
<proteinExistence type="predicted"/>
<protein>
    <recommendedName>
        <fullName evidence="3">Excreted virulence factor EspC (Type VII ESX diderm)</fullName>
    </recommendedName>
</protein>
<reference evidence="1 2" key="1">
    <citation type="journal article" date="2019" name="Int. J. Syst. Evol. Microbiol.">
        <title>The Global Catalogue of Microorganisms (GCM) 10K type strain sequencing project: providing services to taxonomists for standard genome sequencing and annotation.</title>
        <authorList>
            <consortium name="The Broad Institute Genomics Platform"/>
            <consortium name="The Broad Institute Genome Sequencing Center for Infectious Disease"/>
            <person name="Wu L."/>
            <person name="Ma J."/>
        </authorList>
    </citation>
    <scope>NUCLEOTIDE SEQUENCE [LARGE SCALE GENOMIC DNA]</scope>
    <source>
        <strain evidence="1 2">JCM 14545</strain>
    </source>
</reference>
<dbReference type="RefSeq" id="WP_344419781.1">
    <property type="nucleotide sequence ID" value="NZ_BAAANN010000013.1"/>
</dbReference>
<evidence type="ECO:0000313" key="1">
    <source>
        <dbReference type="EMBL" id="GAA1962377.1"/>
    </source>
</evidence>
<gene>
    <name evidence="1" type="ORF">GCM10009754_37050</name>
</gene>
<dbReference type="Proteomes" id="UP001501116">
    <property type="component" value="Unassembled WGS sequence"/>
</dbReference>
<dbReference type="EMBL" id="BAAANN010000013">
    <property type="protein sequence ID" value="GAA1962377.1"/>
    <property type="molecule type" value="Genomic_DNA"/>
</dbReference>
<name>A0ABN2R297_9PSEU</name>
<evidence type="ECO:0000313" key="2">
    <source>
        <dbReference type="Proteomes" id="UP001501116"/>
    </source>
</evidence>